<sequence length="51" mass="5933">MELHDAKFTSSMHVACWYYLNSNMPTLINSIFFSSQSTYKLQLLFILLGNL</sequence>
<gene>
    <name evidence="1" type="ORF">MANES_16G071300</name>
</gene>
<protein>
    <submittedName>
        <fullName evidence="1">Uncharacterized protein</fullName>
    </submittedName>
</protein>
<dbReference type="AlphaFoldDB" id="A0A2C9U9C0"/>
<proteinExistence type="predicted"/>
<reference evidence="1" key="1">
    <citation type="submission" date="2016-02" db="EMBL/GenBank/DDBJ databases">
        <title>WGS assembly of Manihot esculenta.</title>
        <authorList>
            <person name="Bredeson J.V."/>
            <person name="Prochnik S.E."/>
            <person name="Lyons J.B."/>
            <person name="Schmutz J."/>
            <person name="Grimwood J."/>
            <person name="Vrebalov J."/>
            <person name="Bart R.S."/>
            <person name="Amuge T."/>
            <person name="Ferguson M.E."/>
            <person name="Green R."/>
            <person name="Putnam N."/>
            <person name="Stites J."/>
            <person name="Rounsley S."/>
            <person name="Rokhsar D.S."/>
        </authorList>
    </citation>
    <scope>NUCLEOTIDE SEQUENCE [LARGE SCALE GENOMIC DNA]</scope>
    <source>
        <tissue evidence="1">Leaf</tissue>
    </source>
</reference>
<dbReference type="EMBL" id="CM004402">
    <property type="protein sequence ID" value="OAY26746.1"/>
    <property type="molecule type" value="Genomic_DNA"/>
</dbReference>
<organism evidence="1">
    <name type="scientific">Manihot esculenta</name>
    <name type="common">Cassava</name>
    <name type="synonym">Jatropha manihot</name>
    <dbReference type="NCBI Taxonomy" id="3983"/>
    <lineage>
        <taxon>Eukaryota</taxon>
        <taxon>Viridiplantae</taxon>
        <taxon>Streptophyta</taxon>
        <taxon>Embryophyta</taxon>
        <taxon>Tracheophyta</taxon>
        <taxon>Spermatophyta</taxon>
        <taxon>Magnoliopsida</taxon>
        <taxon>eudicotyledons</taxon>
        <taxon>Gunneridae</taxon>
        <taxon>Pentapetalae</taxon>
        <taxon>rosids</taxon>
        <taxon>fabids</taxon>
        <taxon>Malpighiales</taxon>
        <taxon>Euphorbiaceae</taxon>
        <taxon>Crotonoideae</taxon>
        <taxon>Manihoteae</taxon>
        <taxon>Manihot</taxon>
    </lineage>
</organism>
<accession>A0A2C9U9C0</accession>
<evidence type="ECO:0000313" key="1">
    <source>
        <dbReference type="EMBL" id="OAY26746.1"/>
    </source>
</evidence>
<name>A0A2C9U9C0_MANES</name>